<accession>A0A518BDK6</accession>
<dbReference type="GO" id="GO:0016810">
    <property type="term" value="F:hydrolase activity, acting on carbon-nitrogen (but not peptide) bonds"/>
    <property type="evidence" value="ECO:0007669"/>
    <property type="project" value="InterPro"/>
</dbReference>
<proteinExistence type="predicted"/>
<feature type="chain" id="PRO_5022062364" evidence="1">
    <location>
        <begin position="27"/>
        <end position="436"/>
    </location>
</feature>
<feature type="domain" description="Amidohydrolase-related" evidence="2">
    <location>
        <begin position="369"/>
        <end position="426"/>
    </location>
</feature>
<sequence precursor="true">MRTASLIHAGLAALVAGGALSSPAAASSVPLADPSSDNVALRAAKILTCAEGDLPAVINDGLVLVENGVIVAIGPADSIEVPEGVELIDVGDHWLMPGMIDLHCHVAGRSLFEINDLNDGVYLTNPGLRASAAVVPLVDTLELGLAGGVTSVLYIPGSATNIGGQGVLLKTGFDTFGEMLIRNPGSMKLAQAGNPERYTWGVGRSFMNWNTRDTIERGMGRARARAAGATVETIEKADPQFEVFDHLLRKEIRVSAHTQVYQVVLMTVTMVQMELGVDVFIDHGTIGAWQVAPIAAAAGVPAIVGPRAIDTPRFQSVLPADAIGIRSVAAGYQALGHPEVGFNTDSPVVPQEELSIQATMGARYGFKDDALQTIRGLTIVPARAARIADRVGSLEVGKDADILVITGHPIDPRTAVDSVWIEGRLVYDAERDGRRW</sequence>
<dbReference type="SUPFAM" id="SSF51338">
    <property type="entry name" value="Composite domain of metallo-dependent hydrolases"/>
    <property type="match status" value="1"/>
</dbReference>
<dbReference type="Gene3D" id="3.20.20.140">
    <property type="entry name" value="Metal-dependent hydrolases"/>
    <property type="match status" value="1"/>
</dbReference>
<dbReference type="Proteomes" id="UP000316921">
    <property type="component" value="Chromosome"/>
</dbReference>
<dbReference type="SUPFAM" id="SSF51556">
    <property type="entry name" value="Metallo-dependent hydrolases"/>
    <property type="match status" value="1"/>
</dbReference>
<dbReference type="RefSeq" id="WP_145061315.1">
    <property type="nucleotide sequence ID" value="NZ_CP036287.1"/>
</dbReference>
<protein>
    <submittedName>
        <fullName evidence="3">Imidazolonepropionase</fullName>
    </submittedName>
</protein>
<dbReference type="EMBL" id="CP036287">
    <property type="protein sequence ID" value="QDU65055.1"/>
    <property type="molecule type" value="Genomic_DNA"/>
</dbReference>
<dbReference type="InterPro" id="IPR006680">
    <property type="entry name" value="Amidohydro-rel"/>
</dbReference>
<reference evidence="3 4" key="1">
    <citation type="submission" date="2019-02" db="EMBL/GenBank/DDBJ databases">
        <title>Deep-cultivation of Planctomycetes and their phenomic and genomic characterization uncovers novel biology.</title>
        <authorList>
            <person name="Wiegand S."/>
            <person name="Jogler M."/>
            <person name="Boedeker C."/>
            <person name="Pinto D."/>
            <person name="Vollmers J."/>
            <person name="Rivas-Marin E."/>
            <person name="Kohn T."/>
            <person name="Peeters S.H."/>
            <person name="Heuer A."/>
            <person name="Rast P."/>
            <person name="Oberbeckmann S."/>
            <person name="Bunk B."/>
            <person name="Jeske O."/>
            <person name="Meyerdierks A."/>
            <person name="Storesund J.E."/>
            <person name="Kallscheuer N."/>
            <person name="Luecker S."/>
            <person name="Lage O.M."/>
            <person name="Pohl T."/>
            <person name="Merkel B.J."/>
            <person name="Hornburger P."/>
            <person name="Mueller R.-W."/>
            <person name="Bruemmer F."/>
            <person name="Labrenz M."/>
            <person name="Spormann A.M."/>
            <person name="Op den Camp H."/>
            <person name="Overmann J."/>
            <person name="Amann R."/>
            <person name="Jetten M.S.M."/>
            <person name="Mascher T."/>
            <person name="Medema M.H."/>
            <person name="Devos D.P."/>
            <person name="Kaster A.-K."/>
            <person name="Ovreas L."/>
            <person name="Rohde M."/>
            <person name="Galperin M.Y."/>
            <person name="Jogler C."/>
        </authorList>
    </citation>
    <scope>NUCLEOTIDE SEQUENCE [LARGE SCALE GENOMIC DNA]</scope>
    <source>
        <strain evidence="3 4">Pla133</strain>
    </source>
</reference>
<dbReference type="InterPro" id="IPR011059">
    <property type="entry name" value="Metal-dep_hydrolase_composite"/>
</dbReference>
<dbReference type="KEGG" id="pbap:Pla133_01180"/>
<keyword evidence="1" id="KW-0732">Signal</keyword>
<dbReference type="PANTHER" id="PTHR43135">
    <property type="entry name" value="ALPHA-D-RIBOSE 1-METHYLPHOSPHONATE 5-TRIPHOSPHATE DIPHOSPHATASE"/>
    <property type="match status" value="1"/>
</dbReference>
<evidence type="ECO:0000259" key="2">
    <source>
        <dbReference type="Pfam" id="PF01979"/>
    </source>
</evidence>
<dbReference type="PANTHER" id="PTHR43135:SF3">
    <property type="entry name" value="ALPHA-D-RIBOSE 1-METHYLPHOSPHONATE 5-TRIPHOSPHATE DIPHOSPHATASE"/>
    <property type="match status" value="1"/>
</dbReference>
<dbReference type="InterPro" id="IPR032466">
    <property type="entry name" value="Metal_Hydrolase"/>
</dbReference>
<evidence type="ECO:0000313" key="3">
    <source>
        <dbReference type="EMBL" id="QDU65055.1"/>
    </source>
</evidence>
<keyword evidence="4" id="KW-1185">Reference proteome</keyword>
<evidence type="ECO:0000256" key="1">
    <source>
        <dbReference type="SAM" id="SignalP"/>
    </source>
</evidence>
<evidence type="ECO:0000313" key="4">
    <source>
        <dbReference type="Proteomes" id="UP000316921"/>
    </source>
</evidence>
<feature type="signal peptide" evidence="1">
    <location>
        <begin position="1"/>
        <end position="26"/>
    </location>
</feature>
<dbReference type="InterPro" id="IPR051781">
    <property type="entry name" value="Metallo-dep_Hydrolase"/>
</dbReference>
<dbReference type="Pfam" id="PF01979">
    <property type="entry name" value="Amidohydro_1"/>
    <property type="match status" value="1"/>
</dbReference>
<name>A0A518BDK6_9BACT</name>
<gene>
    <name evidence="3" type="ORF">Pla133_01180</name>
</gene>
<dbReference type="AlphaFoldDB" id="A0A518BDK6"/>
<organism evidence="3 4">
    <name type="scientific">Engelhardtia mirabilis</name>
    <dbReference type="NCBI Taxonomy" id="2528011"/>
    <lineage>
        <taxon>Bacteria</taxon>
        <taxon>Pseudomonadati</taxon>
        <taxon>Planctomycetota</taxon>
        <taxon>Planctomycetia</taxon>
        <taxon>Planctomycetia incertae sedis</taxon>
        <taxon>Engelhardtia</taxon>
    </lineage>
</organism>